<dbReference type="AlphaFoldDB" id="A0A6N2ZMD2"/>
<protein>
    <submittedName>
        <fullName evidence="1">Sigma-70, region 4</fullName>
    </submittedName>
</protein>
<dbReference type="InterPro" id="IPR010861">
    <property type="entry name" value="DUF1492"/>
</dbReference>
<proteinExistence type="predicted"/>
<evidence type="ECO:0000313" key="1">
    <source>
        <dbReference type="EMBL" id="VYT80629.1"/>
    </source>
</evidence>
<sequence length="141" mass="16793">MTGREYLNQIRDTDLNIRCKEREIFRLRQDIMSLQAIDYSRDRITGGQPITIADKVANLDAVTDEIMKEWSTYLQERERARFMINQIRSTKQRTVLVDRYINGCTWEKVAELIDCSRQNVHNLHKRAIKNFEEIYKKVAII</sequence>
<dbReference type="Pfam" id="PF07374">
    <property type="entry name" value="DUF1492"/>
    <property type="match status" value="1"/>
</dbReference>
<dbReference type="RefSeq" id="WP_156717787.1">
    <property type="nucleotide sequence ID" value="NZ_CACRUN010000008.1"/>
</dbReference>
<gene>
    <name evidence="1" type="ORF">VALFYP47_00886</name>
</gene>
<name>A0A6N2ZMD2_9FIRM</name>
<dbReference type="InterPro" id="IPR013324">
    <property type="entry name" value="RNA_pol_sigma_r3/r4-like"/>
</dbReference>
<dbReference type="SUPFAM" id="SSF88659">
    <property type="entry name" value="Sigma3 and sigma4 domains of RNA polymerase sigma factors"/>
    <property type="match status" value="1"/>
</dbReference>
<dbReference type="Gene3D" id="1.10.10.10">
    <property type="entry name" value="Winged helix-like DNA-binding domain superfamily/Winged helix DNA-binding domain"/>
    <property type="match status" value="1"/>
</dbReference>
<accession>A0A6N2ZMD2</accession>
<dbReference type="EMBL" id="CACRUN010000008">
    <property type="protein sequence ID" value="VYT80629.1"/>
    <property type="molecule type" value="Genomic_DNA"/>
</dbReference>
<reference evidence="1" key="1">
    <citation type="submission" date="2019-11" db="EMBL/GenBank/DDBJ databases">
        <authorList>
            <person name="Feng L."/>
        </authorList>
    </citation>
    <scope>NUCLEOTIDE SEQUENCE</scope>
    <source>
        <strain evidence="1">VatypicaLFYP47</strain>
    </source>
</reference>
<organism evidence="1">
    <name type="scientific">Veillonella atypica</name>
    <dbReference type="NCBI Taxonomy" id="39777"/>
    <lineage>
        <taxon>Bacteria</taxon>
        <taxon>Bacillati</taxon>
        <taxon>Bacillota</taxon>
        <taxon>Negativicutes</taxon>
        <taxon>Veillonellales</taxon>
        <taxon>Veillonellaceae</taxon>
        <taxon>Veillonella</taxon>
    </lineage>
</organism>
<dbReference type="InterPro" id="IPR036388">
    <property type="entry name" value="WH-like_DNA-bd_sf"/>
</dbReference>